<evidence type="ECO:0000256" key="4">
    <source>
        <dbReference type="ARBA" id="ARBA00022475"/>
    </source>
</evidence>
<evidence type="ECO:0000256" key="10">
    <source>
        <dbReference type="ARBA" id="ARBA00023002"/>
    </source>
</evidence>
<name>B0TSN5_SHEHH</name>
<evidence type="ECO:0000256" key="13">
    <source>
        <dbReference type="ARBA" id="ARBA00023136"/>
    </source>
</evidence>
<evidence type="ECO:0000256" key="6">
    <source>
        <dbReference type="ARBA" id="ARBA00022692"/>
    </source>
</evidence>
<comment type="catalytic activity">
    <reaction evidence="14">
        <text>nitrate + a quinol = a quinone + nitrite + H2O</text>
        <dbReference type="Rhea" id="RHEA:56144"/>
        <dbReference type="ChEBI" id="CHEBI:15377"/>
        <dbReference type="ChEBI" id="CHEBI:16301"/>
        <dbReference type="ChEBI" id="CHEBI:17632"/>
        <dbReference type="ChEBI" id="CHEBI:24646"/>
        <dbReference type="ChEBI" id="CHEBI:132124"/>
        <dbReference type="EC" id="1.7.5.1"/>
    </reaction>
</comment>
<keyword evidence="9 17" id="KW-1133">Transmembrane helix</keyword>
<dbReference type="Pfam" id="PF02665">
    <property type="entry name" value="Nitrate_red_gam"/>
    <property type="match status" value="1"/>
</dbReference>
<evidence type="ECO:0000256" key="3">
    <source>
        <dbReference type="ARBA" id="ARBA00022448"/>
    </source>
</evidence>
<dbReference type="STRING" id="458817.Shal_3443"/>
<keyword evidence="12" id="KW-0534">Nitrate assimilation</keyword>
<keyword evidence="11 16" id="KW-0408">Iron</keyword>
<dbReference type="InterPro" id="IPR036197">
    <property type="entry name" value="NarG-like_sf"/>
</dbReference>
<keyword evidence="20" id="KW-1185">Reference proteome</keyword>
<dbReference type="eggNOG" id="COG2181">
    <property type="taxonomic scope" value="Bacteria"/>
</dbReference>
<comment type="subunit">
    <text evidence="15">Dimer of heterotrimers each composed of an alpha, a beta and a gamma chain. Alpha and beta are catalytic chains; gamma chains are involved in binding the enzyme complex to the cytoplasmic membrane.</text>
</comment>
<keyword evidence="5 16" id="KW-0349">Heme</keyword>
<proteinExistence type="predicted"/>
<feature type="binding site" description="axial binding residue" evidence="16">
    <location>
        <position position="205"/>
    </location>
    <ligand>
        <name>heme b</name>
        <dbReference type="ChEBI" id="CHEBI:60344"/>
        <label>1</label>
    </ligand>
    <ligandPart>
        <name>Fe</name>
        <dbReference type="ChEBI" id="CHEBI:18248"/>
    </ligandPart>
</feature>
<dbReference type="AlphaFoldDB" id="B0TSN5"/>
<dbReference type="GO" id="GO:0009055">
    <property type="term" value="F:electron transfer activity"/>
    <property type="evidence" value="ECO:0007669"/>
    <property type="project" value="TreeGrafter"/>
</dbReference>
<dbReference type="SUPFAM" id="SSF103501">
    <property type="entry name" value="Respiratory nitrate reductase 1 gamma chain"/>
    <property type="match status" value="1"/>
</dbReference>
<dbReference type="GO" id="GO:0042128">
    <property type="term" value="P:nitrate assimilation"/>
    <property type="evidence" value="ECO:0007669"/>
    <property type="project" value="UniProtKB-KW"/>
</dbReference>
<evidence type="ECO:0000256" key="11">
    <source>
        <dbReference type="ARBA" id="ARBA00023004"/>
    </source>
</evidence>
<comment type="subcellular location">
    <subcellularLocation>
        <location evidence="1">Cell membrane</location>
        <topology evidence="1">Multi-pass membrane protein</topology>
    </subcellularLocation>
</comment>
<sequence length="222" mass="25673">MSTLNFFLFSIYPYIAVAVLLIGSWYRYDYGQYTWRTGSSQLLDKKGTVLALNLFHIGLIGVFFGHIAGLLTPRSWYEAYVSDHTHQVLALFFGTIFGSMLLIGALMLLYRRFFNPRISATSTFADKFILVLLVIQIGLGMAIIPYDMTHMSGDDLQHLISWCQGIFMFEPHVEHYLNSVNILFKLHIVLGLTIFTIFPFTRLVHMWSIPFGYIKRRRQVVR</sequence>
<feature type="transmembrane region" description="Helical" evidence="17">
    <location>
        <begin position="88"/>
        <end position="108"/>
    </location>
</feature>
<dbReference type="Gene3D" id="1.20.950.20">
    <property type="entry name" value="Transmembrane di-heme cytochromes, Chain C"/>
    <property type="match status" value="1"/>
</dbReference>
<feature type="binding site" description="axial binding residue" evidence="16">
    <location>
        <position position="66"/>
    </location>
    <ligand>
        <name>heme b</name>
        <dbReference type="ChEBI" id="CHEBI:60344"/>
        <label>2</label>
    </ligand>
    <ligandPart>
        <name>Fe</name>
        <dbReference type="ChEBI" id="CHEBI:18248"/>
    </ligandPart>
</feature>
<dbReference type="EMBL" id="CP000931">
    <property type="protein sequence ID" value="ABZ77989.1"/>
    <property type="molecule type" value="Genomic_DNA"/>
</dbReference>
<keyword evidence="13 17" id="KW-0472">Membrane</keyword>
<evidence type="ECO:0000256" key="16">
    <source>
        <dbReference type="PIRSR" id="PIRSR603816-1"/>
    </source>
</evidence>
<dbReference type="GO" id="GO:0019645">
    <property type="term" value="P:anaerobic electron transport chain"/>
    <property type="evidence" value="ECO:0007669"/>
    <property type="project" value="UniProtKB-ARBA"/>
</dbReference>
<dbReference type="PANTHER" id="PTHR30598">
    <property type="entry name" value="NITRATE REDUCTASE PRIVATE CHAPERONE, REDOX ENZYME MATURATION PROTEIN REMP FAMILY"/>
    <property type="match status" value="1"/>
</dbReference>
<dbReference type="EC" id="1.7.5.1" evidence="2"/>
<keyword evidence="7" id="KW-0479">Metal-binding</keyword>
<evidence type="ECO:0000256" key="5">
    <source>
        <dbReference type="ARBA" id="ARBA00022617"/>
    </source>
</evidence>
<dbReference type="FunFam" id="1.20.950.20:FF:000001">
    <property type="entry name" value="Respiratory nitrate reductase subunit gamma"/>
    <property type="match status" value="1"/>
</dbReference>
<dbReference type="InterPro" id="IPR003816">
    <property type="entry name" value="Nitrate_red_gam"/>
</dbReference>
<dbReference type="GO" id="GO:0005886">
    <property type="term" value="C:plasma membrane"/>
    <property type="evidence" value="ECO:0007669"/>
    <property type="project" value="UniProtKB-SubCell"/>
</dbReference>
<reference evidence="19" key="1">
    <citation type="submission" date="2008-01" db="EMBL/GenBank/DDBJ databases">
        <title>Complete sequence of Shewanella halifaxensis HAW-EB4.</title>
        <authorList>
            <consortium name="US DOE Joint Genome Institute"/>
            <person name="Copeland A."/>
            <person name="Lucas S."/>
            <person name="Lapidus A."/>
            <person name="Glavina del Rio T."/>
            <person name="Dalin E."/>
            <person name="Tice H."/>
            <person name="Bruce D."/>
            <person name="Goodwin L."/>
            <person name="Pitluck S."/>
            <person name="Sims D."/>
            <person name="Brettin T."/>
            <person name="Detter J.C."/>
            <person name="Han C."/>
            <person name="Kuske C.R."/>
            <person name="Schmutz J."/>
            <person name="Larimer F."/>
            <person name="Land M."/>
            <person name="Hauser L."/>
            <person name="Kyrpides N."/>
            <person name="Kim E."/>
            <person name="Zhao J.-S."/>
            <person name="Richardson P."/>
        </authorList>
    </citation>
    <scope>NUCLEOTIDE SEQUENCE [LARGE SCALE GENOMIC DNA]</scope>
    <source>
        <strain evidence="19">HAW-EB4</strain>
    </source>
</reference>
<dbReference type="GO" id="GO:0020037">
    <property type="term" value="F:heme binding"/>
    <property type="evidence" value="ECO:0007669"/>
    <property type="project" value="TreeGrafter"/>
</dbReference>
<evidence type="ECO:0000256" key="2">
    <source>
        <dbReference type="ARBA" id="ARBA00012500"/>
    </source>
</evidence>
<dbReference type="GO" id="GO:0160182">
    <property type="term" value="F:nitrate reductase (quinone) activity"/>
    <property type="evidence" value="ECO:0007669"/>
    <property type="project" value="UniProtKB-EC"/>
</dbReference>
<feature type="binding site" description="axial binding residue" evidence="16">
    <location>
        <position position="56"/>
    </location>
    <ligand>
        <name>heme b</name>
        <dbReference type="ChEBI" id="CHEBI:60344"/>
        <label>1</label>
    </ligand>
    <ligandPart>
        <name>Fe</name>
        <dbReference type="ChEBI" id="CHEBI:18248"/>
    </ligandPart>
</feature>
<dbReference type="OrthoDB" id="9788113at2"/>
<feature type="transmembrane region" description="Helical" evidence="17">
    <location>
        <begin position="6"/>
        <end position="28"/>
    </location>
</feature>
<feature type="binding site" description="axial binding residue" evidence="16">
    <location>
        <position position="187"/>
    </location>
    <ligand>
        <name>heme b</name>
        <dbReference type="ChEBI" id="CHEBI:60344"/>
        <label>2</label>
    </ligand>
    <ligandPart>
        <name>Fe</name>
        <dbReference type="ChEBI" id="CHEBI:18248"/>
    </ligandPart>
</feature>
<evidence type="ECO:0000256" key="9">
    <source>
        <dbReference type="ARBA" id="ARBA00022989"/>
    </source>
</evidence>
<dbReference type="InterPro" id="IPR023234">
    <property type="entry name" value="NarG-like_domain"/>
</dbReference>
<dbReference type="NCBIfam" id="TIGR00351">
    <property type="entry name" value="narI"/>
    <property type="match status" value="1"/>
</dbReference>
<feature type="transmembrane region" description="Helical" evidence="17">
    <location>
        <begin position="128"/>
        <end position="146"/>
    </location>
</feature>
<evidence type="ECO:0000256" key="7">
    <source>
        <dbReference type="ARBA" id="ARBA00022723"/>
    </source>
</evidence>
<keyword evidence="8" id="KW-0249">Electron transport</keyword>
<keyword evidence="4" id="KW-1003">Cell membrane</keyword>
<organism evidence="19 20">
    <name type="scientific">Shewanella halifaxensis (strain HAW-EB4)</name>
    <dbReference type="NCBI Taxonomy" id="458817"/>
    <lineage>
        <taxon>Bacteria</taxon>
        <taxon>Pseudomonadati</taxon>
        <taxon>Pseudomonadota</taxon>
        <taxon>Gammaproteobacteria</taxon>
        <taxon>Alteromonadales</taxon>
        <taxon>Shewanellaceae</taxon>
        <taxon>Shewanella</taxon>
    </lineage>
</organism>
<keyword evidence="3" id="KW-0813">Transport</keyword>
<evidence type="ECO:0000313" key="20">
    <source>
        <dbReference type="Proteomes" id="UP000001317"/>
    </source>
</evidence>
<evidence type="ECO:0000256" key="1">
    <source>
        <dbReference type="ARBA" id="ARBA00004651"/>
    </source>
</evidence>
<evidence type="ECO:0000256" key="12">
    <source>
        <dbReference type="ARBA" id="ARBA00023063"/>
    </source>
</evidence>
<evidence type="ECO:0000313" key="19">
    <source>
        <dbReference type="EMBL" id="ABZ77989.1"/>
    </source>
</evidence>
<evidence type="ECO:0000256" key="15">
    <source>
        <dbReference type="ARBA" id="ARBA00063882"/>
    </source>
</evidence>
<evidence type="ECO:0000256" key="17">
    <source>
        <dbReference type="SAM" id="Phobius"/>
    </source>
</evidence>
<protein>
    <recommendedName>
        <fullName evidence="2">nitrate reductase (quinone)</fullName>
        <ecNumber evidence="2">1.7.5.1</ecNumber>
    </recommendedName>
</protein>
<dbReference type="GO" id="GO:0009325">
    <property type="term" value="C:nitrate reductase complex"/>
    <property type="evidence" value="ECO:0007669"/>
    <property type="project" value="InterPro"/>
</dbReference>
<dbReference type="RefSeq" id="WP_012278509.1">
    <property type="nucleotide sequence ID" value="NC_010334.1"/>
</dbReference>
<dbReference type="PANTHER" id="PTHR30598:SF3">
    <property type="entry name" value="RESPIRATORY NITRATE REDUCTASE 1 GAMMA CHAIN"/>
    <property type="match status" value="1"/>
</dbReference>
<accession>B0TSN5</accession>
<keyword evidence="6 17" id="KW-0812">Transmembrane</keyword>
<dbReference type="KEGG" id="shl:Shal_3443"/>
<evidence type="ECO:0000256" key="8">
    <source>
        <dbReference type="ARBA" id="ARBA00022982"/>
    </source>
</evidence>
<dbReference type="HOGENOM" id="CLU_092378_0_0_6"/>
<keyword evidence="10 19" id="KW-0560">Oxidoreductase</keyword>
<feature type="transmembrane region" description="Helical" evidence="17">
    <location>
        <begin position="186"/>
        <end position="209"/>
    </location>
</feature>
<dbReference type="Proteomes" id="UP000001317">
    <property type="component" value="Chromosome"/>
</dbReference>
<gene>
    <name evidence="19" type="ordered locus">Shal_3443</name>
</gene>
<evidence type="ECO:0000256" key="14">
    <source>
        <dbReference type="ARBA" id="ARBA00048294"/>
    </source>
</evidence>
<evidence type="ECO:0000259" key="18">
    <source>
        <dbReference type="Pfam" id="PF02665"/>
    </source>
</evidence>
<dbReference type="GO" id="GO:0046872">
    <property type="term" value="F:metal ion binding"/>
    <property type="evidence" value="ECO:0007669"/>
    <property type="project" value="UniProtKB-KW"/>
</dbReference>
<feature type="domain" description="NarG-like" evidence="18">
    <location>
        <begin position="6"/>
        <end position="222"/>
    </location>
</feature>
<dbReference type="InterPro" id="IPR051936">
    <property type="entry name" value="Heme-iron_electron_transfer"/>
</dbReference>
<feature type="transmembrane region" description="Helical" evidence="17">
    <location>
        <begin position="49"/>
        <end position="68"/>
    </location>
</feature>